<dbReference type="PANTHER" id="PTHR43791:SF36">
    <property type="entry name" value="TRANSPORTER, PUTATIVE (AFU_ORTHOLOGUE AFUA_6G08340)-RELATED"/>
    <property type="match status" value="1"/>
</dbReference>
<dbReference type="FunCoup" id="A0A1Y1YDQ3">
    <property type="interactions" value="162"/>
</dbReference>
<dbReference type="PANTHER" id="PTHR43791">
    <property type="entry name" value="PERMEASE-RELATED"/>
    <property type="match status" value="1"/>
</dbReference>
<keyword evidence="5 6" id="KW-0472">Membrane</keyword>
<reference evidence="8 9" key="1">
    <citation type="submission" date="2016-07" db="EMBL/GenBank/DDBJ databases">
        <title>Pervasive Adenine N6-methylation of Active Genes in Fungi.</title>
        <authorList>
            <consortium name="DOE Joint Genome Institute"/>
            <person name="Mondo S.J."/>
            <person name="Dannebaum R.O."/>
            <person name="Kuo R.C."/>
            <person name="Labutti K."/>
            <person name="Haridas S."/>
            <person name="Kuo A."/>
            <person name="Salamov A."/>
            <person name="Ahrendt S.R."/>
            <person name="Lipzen A."/>
            <person name="Sullivan W."/>
            <person name="Andreopoulos W.B."/>
            <person name="Clum A."/>
            <person name="Lindquist E."/>
            <person name="Daum C."/>
            <person name="Ramamoorthy G.K."/>
            <person name="Gryganskyi A."/>
            <person name="Culley D."/>
            <person name="Magnuson J.K."/>
            <person name="James T.Y."/>
            <person name="O'Malley M.A."/>
            <person name="Stajich J.E."/>
            <person name="Spatafora J.W."/>
            <person name="Visel A."/>
            <person name="Grigoriev I.V."/>
        </authorList>
    </citation>
    <scope>NUCLEOTIDE SEQUENCE [LARGE SCALE GENOMIC DNA]</scope>
    <source>
        <strain evidence="8 9">CBS 931.73</strain>
    </source>
</reference>
<keyword evidence="4 6" id="KW-1133">Transmembrane helix</keyword>
<feature type="transmembrane region" description="Helical" evidence="6">
    <location>
        <begin position="148"/>
        <end position="169"/>
    </location>
</feature>
<evidence type="ECO:0000256" key="1">
    <source>
        <dbReference type="ARBA" id="ARBA00004141"/>
    </source>
</evidence>
<evidence type="ECO:0000256" key="4">
    <source>
        <dbReference type="ARBA" id="ARBA00022989"/>
    </source>
</evidence>
<feature type="transmembrane region" description="Helical" evidence="6">
    <location>
        <begin position="316"/>
        <end position="334"/>
    </location>
</feature>
<evidence type="ECO:0000259" key="7">
    <source>
        <dbReference type="PROSITE" id="PS50850"/>
    </source>
</evidence>
<keyword evidence="3 6" id="KW-0812">Transmembrane</keyword>
<keyword evidence="9" id="KW-1185">Reference proteome</keyword>
<evidence type="ECO:0000313" key="9">
    <source>
        <dbReference type="Proteomes" id="UP000193498"/>
    </source>
</evidence>
<evidence type="ECO:0000256" key="6">
    <source>
        <dbReference type="SAM" id="Phobius"/>
    </source>
</evidence>
<feature type="transmembrane region" description="Helical" evidence="6">
    <location>
        <begin position="58"/>
        <end position="77"/>
    </location>
</feature>
<proteinExistence type="predicted"/>
<feature type="transmembrane region" description="Helical" evidence="6">
    <location>
        <begin position="375"/>
        <end position="395"/>
    </location>
</feature>
<dbReference type="Pfam" id="PF07690">
    <property type="entry name" value="MFS_1"/>
    <property type="match status" value="1"/>
</dbReference>
<evidence type="ECO:0000256" key="5">
    <source>
        <dbReference type="ARBA" id="ARBA00023136"/>
    </source>
</evidence>
<evidence type="ECO:0000256" key="3">
    <source>
        <dbReference type="ARBA" id="ARBA00022692"/>
    </source>
</evidence>
<feature type="transmembrane region" description="Helical" evidence="6">
    <location>
        <begin position="89"/>
        <end position="110"/>
    </location>
</feature>
<dbReference type="SUPFAM" id="SSF103473">
    <property type="entry name" value="MFS general substrate transporter"/>
    <property type="match status" value="1"/>
</dbReference>
<dbReference type="PROSITE" id="PS50850">
    <property type="entry name" value="MFS"/>
    <property type="match status" value="1"/>
</dbReference>
<dbReference type="InterPro" id="IPR020846">
    <property type="entry name" value="MFS_dom"/>
</dbReference>
<feature type="transmembrane region" description="Helical" evidence="6">
    <location>
        <begin position="249"/>
        <end position="272"/>
    </location>
</feature>
<feature type="transmembrane region" description="Helical" evidence="6">
    <location>
        <begin position="407"/>
        <end position="426"/>
    </location>
</feature>
<dbReference type="GO" id="GO:0022857">
    <property type="term" value="F:transmembrane transporter activity"/>
    <property type="evidence" value="ECO:0007669"/>
    <property type="project" value="InterPro"/>
</dbReference>
<dbReference type="InterPro" id="IPR011701">
    <property type="entry name" value="MFS"/>
</dbReference>
<evidence type="ECO:0000313" key="8">
    <source>
        <dbReference type="EMBL" id="ORX96098.1"/>
    </source>
</evidence>
<feature type="domain" description="Major facilitator superfamily (MFS) profile" evidence="7">
    <location>
        <begin position="22"/>
        <end position="432"/>
    </location>
</feature>
<organism evidence="8 9">
    <name type="scientific">Basidiobolus meristosporus CBS 931.73</name>
    <dbReference type="NCBI Taxonomy" id="1314790"/>
    <lineage>
        <taxon>Eukaryota</taxon>
        <taxon>Fungi</taxon>
        <taxon>Fungi incertae sedis</taxon>
        <taxon>Zoopagomycota</taxon>
        <taxon>Entomophthoromycotina</taxon>
        <taxon>Basidiobolomycetes</taxon>
        <taxon>Basidiobolales</taxon>
        <taxon>Basidiobolaceae</taxon>
        <taxon>Basidiobolus</taxon>
    </lineage>
</organism>
<evidence type="ECO:0000256" key="2">
    <source>
        <dbReference type="ARBA" id="ARBA00022448"/>
    </source>
</evidence>
<protein>
    <submittedName>
        <fullName evidence="8">MFS general substrate transporter</fullName>
    </submittedName>
</protein>
<feature type="transmembrane region" description="Helical" evidence="6">
    <location>
        <begin position="20"/>
        <end position="38"/>
    </location>
</feature>
<dbReference type="AlphaFoldDB" id="A0A1Y1YDQ3"/>
<dbReference type="EMBL" id="MCFE01000161">
    <property type="protein sequence ID" value="ORX96098.1"/>
    <property type="molecule type" value="Genomic_DNA"/>
</dbReference>
<accession>A0A1Y1YDQ3</accession>
<sequence>MSREYWDSEIERKMVRKFDFRILPLILILYTLSVIDRINLGNARLFDLEKDLNLKPGQFGWCLSVFYFGYIFFEIPSNNLLKRATPSRWISRIMISWGIMSCCAAAVKNFAGLMSIRFFLGVAEAGFFPGVIYYFSFWYTRKEQATRIGILFAVSLLASGFSGILAYAISHMHDVLGLKAWQWIFLIEGIPSIFFGIVTFFALPDFPETVKWLTSEERAIATKRLELEGTVAKDTKFDRSQFLDSFTDINVLLFLVLYFTVLTPSVTLAMLLPTIIASLGFSDVNAQLLTTPPYIVAFFSTILITYHSDRVMQRGIHIIVCATGCIIGFVLLMVLEGVWVLYGCLVFISLCLYVCMPLCFAWISNNIRGSTKVATSTALISSFGNIGGAVGGQFFRAKEAPRYISSHIIFICLLSLSVITSVILRIRFKRENSRAFQGREEFPKFPEISEYSPAQQKKIL</sequence>
<dbReference type="STRING" id="1314790.A0A1Y1YDQ3"/>
<gene>
    <name evidence="8" type="ORF">K493DRAFT_282260</name>
</gene>
<dbReference type="FunFam" id="1.20.1250.20:FF:000013">
    <property type="entry name" value="MFS general substrate transporter"/>
    <property type="match status" value="1"/>
</dbReference>
<feature type="transmembrane region" description="Helical" evidence="6">
    <location>
        <begin position="181"/>
        <end position="203"/>
    </location>
</feature>
<dbReference type="InterPro" id="IPR036259">
    <property type="entry name" value="MFS_trans_sf"/>
</dbReference>
<dbReference type="FunFam" id="1.20.1250.20:FF:000057">
    <property type="entry name" value="MFS general substrate transporter"/>
    <property type="match status" value="1"/>
</dbReference>
<dbReference type="Gene3D" id="1.20.1250.20">
    <property type="entry name" value="MFS general substrate transporter like domains"/>
    <property type="match status" value="2"/>
</dbReference>
<feature type="transmembrane region" description="Helical" evidence="6">
    <location>
        <begin position="340"/>
        <end position="363"/>
    </location>
</feature>
<feature type="transmembrane region" description="Helical" evidence="6">
    <location>
        <begin position="116"/>
        <end position="136"/>
    </location>
</feature>
<name>A0A1Y1YDQ3_9FUNG</name>
<dbReference type="GO" id="GO:0016020">
    <property type="term" value="C:membrane"/>
    <property type="evidence" value="ECO:0007669"/>
    <property type="project" value="UniProtKB-SubCell"/>
</dbReference>
<dbReference type="InParanoid" id="A0A1Y1YDQ3"/>
<feature type="transmembrane region" description="Helical" evidence="6">
    <location>
        <begin position="284"/>
        <end position="304"/>
    </location>
</feature>
<dbReference type="OrthoDB" id="2985014at2759"/>
<comment type="subcellular location">
    <subcellularLocation>
        <location evidence="1">Membrane</location>
        <topology evidence="1">Multi-pass membrane protein</topology>
    </subcellularLocation>
</comment>
<comment type="caution">
    <text evidence="8">The sequence shown here is derived from an EMBL/GenBank/DDBJ whole genome shotgun (WGS) entry which is preliminary data.</text>
</comment>
<dbReference type="Proteomes" id="UP000193498">
    <property type="component" value="Unassembled WGS sequence"/>
</dbReference>
<keyword evidence="2" id="KW-0813">Transport</keyword>